<dbReference type="PANTHER" id="PTHR11228">
    <property type="entry name" value="RADICAL SAM DOMAIN PROTEIN"/>
    <property type="match status" value="1"/>
</dbReference>
<sequence length="479" mass="53059">MTDLTDEAIRGCALPGADLAAAAEATRRVVGADPAAALSGEDADALVRLAAHYGAHPFTPLEDVRALLDVDRERFAGLLDTFGRVPQLRDAVLAGPGGKYWSNTVLSMERKGVIDNVLHREVVYPHIVALYPGPTCMFRCHFCVRVTGARYAASELDNGNAMFSALIDEMPTENPYVMYISGGLEPLTNPGLGTLVSRAANRGFKLTLYSNSFALTEQTLKRQPGLWDLDAIRTSVYGLTDDEYEATTGKRGFERVKANLLRFQKERAARKSPIRLGMSYIVLPGRARRLLDLLDYIVELDAAAPDRPIEFLNLREDYSGRPDGKLDPGEREELRETLELFHEQAALKAPYLQVDYGYALQGLRGGVDTELIRIRPDQMRPEAHIQAGVQIDLLGDVYLYRESGFPGLKGAKRYIAGKVSPEKRLIDVVREHVDTRAGVSAVDGDEYFLDGFDQVLTARMNQVEADVAAGWEKWRGLMR</sequence>
<keyword evidence="2" id="KW-0479">Metal-binding</keyword>
<accession>A0ABW0ENS6</accession>
<dbReference type="SUPFAM" id="SSF102114">
    <property type="entry name" value="Radical SAM enzymes"/>
    <property type="match status" value="1"/>
</dbReference>
<keyword evidence="4" id="KW-0411">Iron-sulfur</keyword>
<keyword evidence="6" id="KW-0456">Lyase</keyword>
<organism evidence="6 7">
    <name type="scientific">Actinokineospora guangxiensis</name>
    <dbReference type="NCBI Taxonomy" id="1490288"/>
    <lineage>
        <taxon>Bacteria</taxon>
        <taxon>Bacillati</taxon>
        <taxon>Actinomycetota</taxon>
        <taxon>Actinomycetes</taxon>
        <taxon>Pseudonocardiales</taxon>
        <taxon>Pseudonocardiaceae</taxon>
        <taxon>Actinokineospora</taxon>
    </lineage>
</organism>
<dbReference type="GO" id="GO:0016829">
    <property type="term" value="F:lyase activity"/>
    <property type="evidence" value="ECO:0007669"/>
    <property type="project" value="UniProtKB-KW"/>
</dbReference>
<comment type="caution">
    <text evidence="6">The sequence shown here is derived from an EMBL/GenBank/DDBJ whole genome shotgun (WGS) entry which is preliminary data.</text>
</comment>
<dbReference type="EC" id="4.3.1.30" evidence="6"/>
<evidence type="ECO:0000313" key="6">
    <source>
        <dbReference type="EMBL" id="MFC5289073.1"/>
    </source>
</evidence>
<keyword evidence="3" id="KW-0408">Iron</keyword>
<evidence type="ECO:0000313" key="7">
    <source>
        <dbReference type="Proteomes" id="UP001596157"/>
    </source>
</evidence>
<dbReference type="InterPro" id="IPR058240">
    <property type="entry name" value="rSAM_sf"/>
</dbReference>
<name>A0ABW0ENS6_9PSEU</name>
<dbReference type="SFLD" id="SFLDF00425">
    <property type="entry name" value="dTDP-4-amino-4_6-dideoxy-D-glu"/>
    <property type="match status" value="1"/>
</dbReference>
<evidence type="ECO:0000256" key="3">
    <source>
        <dbReference type="ARBA" id="ARBA00023004"/>
    </source>
</evidence>
<proteinExistence type="predicted"/>
<dbReference type="InterPro" id="IPR016863">
    <property type="entry name" value="DesII"/>
</dbReference>
<dbReference type="SFLD" id="SFLDG01116">
    <property type="entry name" value="DesII-like"/>
    <property type="match status" value="1"/>
</dbReference>
<dbReference type="Gene3D" id="3.20.20.70">
    <property type="entry name" value="Aldolase class I"/>
    <property type="match status" value="1"/>
</dbReference>
<keyword evidence="7" id="KW-1185">Reference proteome</keyword>
<dbReference type="Proteomes" id="UP001596157">
    <property type="component" value="Unassembled WGS sequence"/>
</dbReference>
<dbReference type="EMBL" id="JBHSKF010000009">
    <property type="protein sequence ID" value="MFC5289073.1"/>
    <property type="molecule type" value="Genomic_DNA"/>
</dbReference>
<evidence type="ECO:0000256" key="2">
    <source>
        <dbReference type="ARBA" id="ARBA00022723"/>
    </source>
</evidence>
<dbReference type="RefSeq" id="WP_378248917.1">
    <property type="nucleotide sequence ID" value="NZ_JBHSKF010000009.1"/>
</dbReference>
<dbReference type="PANTHER" id="PTHR11228:SF35">
    <property type="entry name" value="MOLYBDENUM COFACTOR BIOSYNTHESIS PROTEIN A-RELATED"/>
    <property type="match status" value="1"/>
</dbReference>
<evidence type="ECO:0000256" key="4">
    <source>
        <dbReference type="ARBA" id="ARBA00023014"/>
    </source>
</evidence>
<feature type="domain" description="Radical SAM core" evidence="5">
    <location>
        <begin position="131"/>
        <end position="266"/>
    </location>
</feature>
<reference evidence="7" key="1">
    <citation type="journal article" date="2019" name="Int. J. Syst. Evol. Microbiol.">
        <title>The Global Catalogue of Microorganisms (GCM) 10K type strain sequencing project: providing services to taxonomists for standard genome sequencing and annotation.</title>
        <authorList>
            <consortium name="The Broad Institute Genomics Platform"/>
            <consortium name="The Broad Institute Genome Sequencing Center for Infectious Disease"/>
            <person name="Wu L."/>
            <person name="Ma J."/>
        </authorList>
    </citation>
    <scope>NUCLEOTIDE SEQUENCE [LARGE SCALE GENOMIC DNA]</scope>
    <source>
        <strain evidence="7">CCUG 59778</strain>
    </source>
</reference>
<dbReference type="SFLD" id="SFLDS00029">
    <property type="entry name" value="Radical_SAM"/>
    <property type="match status" value="1"/>
</dbReference>
<protein>
    <submittedName>
        <fullName evidence="6">dTDP-4-amino-4,6-dideoxy-D-glucose ammonia-lyase</fullName>
        <ecNumber evidence="6">4.3.1.30</ecNumber>
    </submittedName>
</protein>
<evidence type="ECO:0000256" key="1">
    <source>
        <dbReference type="ARBA" id="ARBA00022691"/>
    </source>
</evidence>
<keyword evidence="1" id="KW-0949">S-adenosyl-L-methionine</keyword>
<evidence type="ECO:0000259" key="5">
    <source>
        <dbReference type="Pfam" id="PF04055"/>
    </source>
</evidence>
<dbReference type="Pfam" id="PF04055">
    <property type="entry name" value="Radical_SAM"/>
    <property type="match status" value="1"/>
</dbReference>
<dbReference type="CDD" id="cd01335">
    <property type="entry name" value="Radical_SAM"/>
    <property type="match status" value="1"/>
</dbReference>
<dbReference type="InterPro" id="IPR007197">
    <property type="entry name" value="rSAM"/>
</dbReference>
<dbReference type="InterPro" id="IPR050377">
    <property type="entry name" value="Radical_SAM_PqqE_MftC-like"/>
</dbReference>
<dbReference type="InterPro" id="IPR013785">
    <property type="entry name" value="Aldolase_TIM"/>
</dbReference>
<dbReference type="NCBIfam" id="TIGR04426">
    <property type="entry name" value="rSAM_desII"/>
    <property type="match status" value="1"/>
</dbReference>
<gene>
    <name evidence="6" type="primary">desII</name>
    <name evidence="6" type="ORF">ACFPM7_18645</name>
</gene>